<accession>A0ABV0KLW1</accession>
<evidence type="ECO:0000313" key="6">
    <source>
        <dbReference type="Proteomes" id="UP001476950"/>
    </source>
</evidence>
<dbReference type="PROSITE" id="PS01031">
    <property type="entry name" value="SHSP"/>
    <property type="match status" value="1"/>
</dbReference>
<proteinExistence type="inferred from homology"/>
<keyword evidence="6" id="KW-1185">Reference proteome</keyword>
<dbReference type="Proteomes" id="UP001476950">
    <property type="component" value="Unassembled WGS sequence"/>
</dbReference>
<evidence type="ECO:0000259" key="4">
    <source>
        <dbReference type="PROSITE" id="PS01031"/>
    </source>
</evidence>
<reference evidence="5 6" key="1">
    <citation type="submission" date="2022-04" db="EMBL/GenBank/DDBJ databases">
        <title>Positive selection, recombination, and allopatry shape intraspecific diversity of widespread and dominant cyanobacteria.</title>
        <authorList>
            <person name="Wei J."/>
            <person name="Shu W."/>
            <person name="Hu C."/>
        </authorList>
    </citation>
    <scope>NUCLEOTIDE SEQUENCE [LARGE SCALE GENOMIC DNA]</scope>
    <source>
        <strain evidence="5 6">AS-A4</strain>
    </source>
</reference>
<evidence type="ECO:0000256" key="3">
    <source>
        <dbReference type="SAM" id="MobiDB-lite"/>
    </source>
</evidence>
<dbReference type="Pfam" id="PF00011">
    <property type="entry name" value="HSP20"/>
    <property type="match status" value="1"/>
</dbReference>
<dbReference type="CDD" id="cd06464">
    <property type="entry name" value="ACD_sHsps-like"/>
    <property type="match status" value="1"/>
</dbReference>
<comment type="similarity">
    <text evidence="1 2">Belongs to the small heat shock protein (HSP20) family.</text>
</comment>
<evidence type="ECO:0000256" key="2">
    <source>
        <dbReference type="RuleBase" id="RU003616"/>
    </source>
</evidence>
<organism evidence="5 6">
    <name type="scientific">Stenomitos frigidus AS-A4</name>
    <dbReference type="NCBI Taxonomy" id="2933935"/>
    <lineage>
        <taxon>Bacteria</taxon>
        <taxon>Bacillati</taxon>
        <taxon>Cyanobacteriota</taxon>
        <taxon>Cyanophyceae</taxon>
        <taxon>Leptolyngbyales</taxon>
        <taxon>Leptolyngbyaceae</taxon>
        <taxon>Stenomitos</taxon>
    </lineage>
</organism>
<dbReference type="EMBL" id="JAMPLM010000016">
    <property type="protein sequence ID" value="MEP1060229.1"/>
    <property type="molecule type" value="Genomic_DNA"/>
</dbReference>
<dbReference type="SUPFAM" id="SSF49764">
    <property type="entry name" value="HSP20-like chaperones"/>
    <property type="match status" value="1"/>
</dbReference>
<dbReference type="InterPro" id="IPR002068">
    <property type="entry name" value="A-crystallin/Hsp20_dom"/>
</dbReference>
<sequence>MLLIRWQPWQEIETLSRQLDRLFDDFTPANRTAAPAAHTWTPAIELKATDAAFVLRAELPGIAAKDLDIQVTRADVSITGEYRSETKNEDGKFFRSEFRYGSFRRVVPLPVAIQNDQVKADFTDGILTLTLPKVVSDRPKVVKVNLADAIAEPKLEADSNHMPAETQATHTDDVWAEKAA</sequence>
<dbReference type="PANTHER" id="PTHR11527">
    <property type="entry name" value="HEAT-SHOCK PROTEIN 20 FAMILY MEMBER"/>
    <property type="match status" value="1"/>
</dbReference>
<evidence type="ECO:0000313" key="5">
    <source>
        <dbReference type="EMBL" id="MEP1060229.1"/>
    </source>
</evidence>
<feature type="compositionally biased region" description="Basic and acidic residues" evidence="3">
    <location>
        <begin position="170"/>
        <end position="180"/>
    </location>
</feature>
<dbReference type="Gene3D" id="2.60.40.790">
    <property type="match status" value="1"/>
</dbReference>
<dbReference type="RefSeq" id="WP_190446357.1">
    <property type="nucleotide sequence ID" value="NZ_JAMPLM010000016.1"/>
</dbReference>
<protein>
    <submittedName>
        <fullName evidence="5">Hsp20/alpha crystallin family protein</fullName>
    </submittedName>
</protein>
<evidence type="ECO:0000256" key="1">
    <source>
        <dbReference type="PROSITE-ProRule" id="PRU00285"/>
    </source>
</evidence>
<gene>
    <name evidence="5" type="ORF">NDI38_17475</name>
</gene>
<dbReference type="InterPro" id="IPR008978">
    <property type="entry name" value="HSP20-like_chaperone"/>
</dbReference>
<name>A0ABV0KLW1_9CYAN</name>
<feature type="domain" description="SHSP" evidence="4">
    <location>
        <begin position="35"/>
        <end position="147"/>
    </location>
</feature>
<comment type="caution">
    <text evidence="5">The sequence shown here is derived from an EMBL/GenBank/DDBJ whole genome shotgun (WGS) entry which is preliminary data.</text>
</comment>
<dbReference type="InterPro" id="IPR031107">
    <property type="entry name" value="Small_HSP"/>
</dbReference>
<feature type="region of interest" description="Disordered" evidence="3">
    <location>
        <begin position="157"/>
        <end position="180"/>
    </location>
</feature>